<evidence type="ECO:0000313" key="2">
    <source>
        <dbReference type="Proteomes" id="UP000182836"/>
    </source>
</evidence>
<organism evidence="1 2">
    <name type="scientific">Aneurinibacillus migulanus</name>
    <name type="common">Bacillus migulanus</name>
    <dbReference type="NCBI Taxonomy" id="47500"/>
    <lineage>
        <taxon>Bacteria</taxon>
        <taxon>Bacillati</taxon>
        <taxon>Bacillota</taxon>
        <taxon>Bacilli</taxon>
        <taxon>Bacillales</taxon>
        <taxon>Paenibacillaceae</taxon>
        <taxon>Aneurinibacillus group</taxon>
        <taxon>Aneurinibacillus</taxon>
    </lineage>
</organism>
<dbReference type="AlphaFoldDB" id="A0A1G8TSL8"/>
<reference evidence="1 2" key="1">
    <citation type="submission" date="2016-10" db="EMBL/GenBank/DDBJ databases">
        <authorList>
            <person name="de Groot N.N."/>
        </authorList>
    </citation>
    <scope>NUCLEOTIDE SEQUENCE [LARGE SCALE GENOMIC DNA]</scope>
    <source>
        <strain evidence="1 2">DSM 2895</strain>
    </source>
</reference>
<dbReference type="RefSeq" id="WP_074715185.1">
    <property type="nucleotide sequence ID" value="NZ_CCMI01000005.1"/>
</dbReference>
<dbReference type="EMBL" id="FNED01000018">
    <property type="protein sequence ID" value="SDJ44532.1"/>
    <property type="molecule type" value="Genomic_DNA"/>
</dbReference>
<sequence length="331" mass="37750">MSPKENVEHIIQNFIVAEPENCHSIKNNLILAVNTPIAATEATSLLISYIINIGHEMGNNGFYKTVHSPERMVMILEVLHECLTAGADFEPVISPISRLLHLDRKEREKSQTELYLQYRVAALLNEALRMGIAFPKEAINRILSPHYFSDKQTKEYICSIYWSLAEQGVDISCKINDLITIFRNKETPTLENNSLSALWAAVRKGFFDSHIPDSDKTCRVWLWHLVTTCTWKLKTKYEEITRLGSVGCLIETARRYPQTQSLILECMEKWGIREPKRPRTDFHHDLVVLFSLCKDNPGTTCLPANYTITKKLDSCIFPSDPKNGHTGGVKE</sequence>
<accession>A0A1G8TSL8</accession>
<evidence type="ECO:0000313" key="1">
    <source>
        <dbReference type="EMBL" id="SDJ44532.1"/>
    </source>
</evidence>
<proteinExistence type="predicted"/>
<dbReference type="Proteomes" id="UP000182836">
    <property type="component" value="Unassembled WGS sequence"/>
</dbReference>
<gene>
    <name evidence="1" type="ORF">SAMN04487909_1182</name>
</gene>
<dbReference type="GeneID" id="42306744"/>
<dbReference type="OrthoDB" id="2659117at2"/>
<name>A0A1G8TSL8_ANEMI</name>
<protein>
    <submittedName>
        <fullName evidence="1">Uncharacterized protein</fullName>
    </submittedName>
</protein>